<comment type="caution">
    <text evidence="1">The sequence shown here is derived from an EMBL/GenBank/DDBJ whole genome shotgun (WGS) entry which is preliminary data.</text>
</comment>
<dbReference type="Proteomes" id="UP000276133">
    <property type="component" value="Unassembled WGS sequence"/>
</dbReference>
<name>A0A3M7SNV5_BRAPC</name>
<reference evidence="1 2" key="1">
    <citation type="journal article" date="2018" name="Sci. Rep.">
        <title>Genomic signatures of local adaptation to the degree of environmental predictability in rotifers.</title>
        <authorList>
            <person name="Franch-Gras L."/>
            <person name="Hahn C."/>
            <person name="Garcia-Roger E.M."/>
            <person name="Carmona M.J."/>
            <person name="Serra M."/>
            <person name="Gomez A."/>
        </authorList>
    </citation>
    <scope>NUCLEOTIDE SEQUENCE [LARGE SCALE GENOMIC DNA]</scope>
    <source>
        <strain evidence="1">HYR1</strain>
    </source>
</reference>
<dbReference type="EMBL" id="REGN01001064">
    <property type="protein sequence ID" value="RNA37300.1"/>
    <property type="molecule type" value="Genomic_DNA"/>
</dbReference>
<keyword evidence="2" id="KW-1185">Reference proteome</keyword>
<gene>
    <name evidence="1" type="ORF">BpHYR1_011236</name>
</gene>
<sequence>MKLILNFDSFFAFTNSIYLVRLGKKTGKFQHVLVSIMGQKPKPGRKKRPELGMILNFSNAALIESEIQSFKCACLTL</sequence>
<organism evidence="1 2">
    <name type="scientific">Brachionus plicatilis</name>
    <name type="common">Marine rotifer</name>
    <name type="synonym">Brachionus muelleri</name>
    <dbReference type="NCBI Taxonomy" id="10195"/>
    <lineage>
        <taxon>Eukaryota</taxon>
        <taxon>Metazoa</taxon>
        <taxon>Spiralia</taxon>
        <taxon>Gnathifera</taxon>
        <taxon>Rotifera</taxon>
        <taxon>Eurotatoria</taxon>
        <taxon>Monogononta</taxon>
        <taxon>Pseudotrocha</taxon>
        <taxon>Ploima</taxon>
        <taxon>Brachionidae</taxon>
        <taxon>Brachionus</taxon>
    </lineage>
</organism>
<protein>
    <submittedName>
        <fullName evidence="1">Uncharacterized protein</fullName>
    </submittedName>
</protein>
<proteinExistence type="predicted"/>
<dbReference type="AlphaFoldDB" id="A0A3M7SNV5"/>
<evidence type="ECO:0000313" key="1">
    <source>
        <dbReference type="EMBL" id="RNA37300.1"/>
    </source>
</evidence>
<evidence type="ECO:0000313" key="2">
    <source>
        <dbReference type="Proteomes" id="UP000276133"/>
    </source>
</evidence>
<accession>A0A3M7SNV5</accession>